<dbReference type="FunFam" id="3.40.50.10880:FF:000005">
    <property type="entry name" value="DUF89-domain-containing protein"/>
    <property type="match status" value="1"/>
</dbReference>
<keyword evidence="3 8" id="KW-0479">Metal-binding</keyword>
<feature type="domain" description="Damage-control phosphatase ARMT1-like metal-binding" evidence="9">
    <location>
        <begin position="437"/>
        <end position="544"/>
    </location>
</feature>
<dbReference type="EC" id="3.1.3.-" evidence="8"/>
<comment type="similarity">
    <text evidence="2 8">Belongs to the damage-control phosphatase family. Sugar phosphate phosphatase III subfamily.</text>
</comment>
<dbReference type="Gene3D" id="3.40.50.10880">
    <property type="entry name" value="Uncharacterised protein PF01937, DUF89, domain 3"/>
    <property type="match status" value="1"/>
</dbReference>
<comment type="domain">
    <text evidence="8">Subfamily III proteins have a conserved RTxK motif about 40-50 residues from the C-terminus; the threonine may be replaced by serine or cysteine.</text>
</comment>
<evidence type="ECO:0000256" key="2">
    <source>
        <dbReference type="ARBA" id="ARBA00009519"/>
    </source>
</evidence>
<keyword evidence="4 8" id="KW-0378">Hydrolase</keyword>
<dbReference type="GO" id="GO:0006974">
    <property type="term" value="P:DNA damage response"/>
    <property type="evidence" value="ECO:0007669"/>
    <property type="project" value="TreeGrafter"/>
</dbReference>
<comment type="catalytic activity">
    <reaction evidence="1 8">
        <text>beta-D-fructose 1-phosphate + H2O = D-fructose + phosphate</text>
        <dbReference type="Rhea" id="RHEA:35603"/>
        <dbReference type="ChEBI" id="CHEBI:15377"/>
        <dbReference type="ChEBI" id="CHEBI:37721"/>
        <dbReference type="ChEBI" id="CHEBI:43474"/>
        <dbReference type="ChEBI" id="CHEBI:138881"/>
    </reaction>
</comment>
<organism evidence="10 11">
    <name type="scientific">Verticillium longisporum</name>
    <name type="common">Verticillium dahliae var. longisporum</name>
    <dbReference type="NCBI Taxonomy" id="100787"/>
    <lineage>
        <taxon>Eukaryota</taxon>
        <taxon>Fungi</taxon>
        <taxon>Dikarya</taxon>
        <taxon>Ascomycota</taxon>
        <taxon>Pezizomycotina</taxon>
        <taxon>Sordariomycetes</taxon>
        <taxon>Hypocreomycetidae</taxon>
        <taxon>Glomerellales</taxon>
        <taxon>Plectosphaerellaceae</taxon>
        <taxon>Verticillium</taxon>
    </lineage>
</organism>
<dbReference type="GO" id="GO:0103026">
    <property type="term" value="F:fructose-1-phosphatase activity"/>
    <property type="evidence" value="ECO:0007669"/>
    <property type="project" value="RHEA"/>
</dbReference>
<dbReference type="GO" id="GO:0046872">
    <property type="term" value="F:metal ion binding"/>
    <property type="evidence" value="ECO:0007669"/>
    <property type="project" value="UniProtKB-UniRule"/>
</dbReference>
<evidence type="ECO:0000313" key="10">
    <source>
        <dbReference type="EMBL" id="CRK15791.1"/>
    </source>
</evidence>
<evidence type="ECO:0000259" key="9">
    <source>
        <dbReference type="Pfam" id="PF01937"/>
    </source>
</evidence>
<dbReference type="InterPro" id="IPR002791">
    <property type="entry name" value="ARMT1-like_metal-bd"/>
</dbReference>
<dbReference type="Pfam" id="PF01937">
    <property type="entry name" value="ARMT1-like_dom"/>
    <property type="match status" value="2"/>
</dbReference>
<dbReference type="GO" id="GO:0004427">
    <property type="term" value="F:inorganic diphosphate phosphatase activity"/>
    <property type="evidence" value="ECO:0007669"/>
    <property type="project" value="UniProtKB-ARBA"/>
</dbReference>
<keyword evidence="5 8" id="KW-0464">Manganese</keyword>
<evidence type="ECO:0000256" key="5">
    <source>
        <dbReference type="ARBA" id="ARBA00023211"/>
    </source>
</evidence>
<dbReference type="GO" id="GO:0030643">
    <property type="term" value="P:intracellular phosphate ion homeostasis"/>
    <property type="evidence" value="ECO:0007669"/>
    <property type="project" value="UniProtKB-ARBA"/>
</dbReference>
<dbReference type="InterPro" id="IPR036075">
    <property type="entry name" value="ARMT-1-like_metal-bd_sf"/>
</dbReference>
<proteinExistence type="inferred from homology"/>
<comment type="function">
    <text evidence="7 8">Metal-dependent phosphatase that shows phosphatase activity against several substrates, including fructose-1-phosphate and fructose-6-phosphate. Its preference for fructose-1-phosphate, a strong glycating agent that causes DNA damage rather than a canonical yeast metabolite, suggests a damage-control function in hexose phosphate metabolism.</text>
</comment>
<evidence type="ECO:0000256" key="8">
    <source>
        <dbReference type="RuleBase" id="RU367030"/>
    </source>
</evidence>
<protein>
    <recommendedName>
        <fullName evidence="8">Sugar phosphate phosphatase</fullName>
        <ecNumber evidence="8">3.1.3.-</ecNumber>
    </recommendedName>
</protein>
<dbReference type="SUPFAM" id="SSF111321">
    <property type="entry name" value="AF1104-like"/>
    <property type="match status" value="2"/>
</dbReference>
<dbReference type="GO" id="GO:0005634">
    <property type="term" value="C:nucleus"/>
    <property type="evidence" value="ECO:0007669"/>
    <property type="project" value="TreeGrafter"/>
</dbReference>
<evidence type="ECO:0000256" key="6">
    <source>
        <dbReference type="ARBA" id="ARBA00048809"/>
    </source>
</evidence>
<reference evidence="11" key="1">
    <citation type="submission" date="2015-05" db="EMBL/GenBank/DDBJ databases">
        <authorList>
            <person name="Fogelqvist Johan"/>
        </authorList>
    </citation>
    <scope>NUCLEOTIDE SEQUENCE [LARGE SCALE GENOMIC DNA]</scope>
</reference>
<evidence type="ECO:0000256" key="4">
    <source>
        <dbReference type="ARBA" id="ARBA00022801"/>
    </source>
</evidence>
<accession>A0A0G4L1E7</accession>
<dbReference type="EMBL" id="CVQI01006335">
    <property type="protein sequence ID" value="CRK15791.1"/>
    <property type="molecule type" value="Genomic_DNA"/>
</dbReference>
<dbReference type="Gene3D" id="1.20.930.60">
    <property type="match status" value="1"/>
</dbReference>
<dbReference type="InterPro" id="IPR039763">
    <property type="entry name" value="ARMT1"/>
</dbReference>
<dbReference type="GO" id="GO:0097023">
    <property type="term" value="F:fructose 6-phosphate aldolase activity"/>
    <property type="evidence" value="ECO:0007669"/>
    <property type="project" value="RHEA"/>
</dbReference>
<feature type="domain" description="Damage-control phosphatase ARMT1-like metal-binding" evidence="9">
    <location>
        <begin position="17"/>
        <end position="435"/>
    </location>
</feature>
<evidence type="ECO:0000256" key="7">
    <source>
        <dbReference type="ARBA" id="ARBA00054243"/>
    </source>
</evidence>
<dbReference type="AlphaFoldDB" id="A0A0G4L1E7"/>
<evidence type="ECO:0000256" key="3">
    <source>
        <dbReference type="ARBA" id="ARBA00022723"/>
    </source>
</evidence>
<dbReference type="PANTHER" id="PTHR12260:SF6">
    <property type="entry name" value="DAMAGE-CONTROL PHOSPHATASE ARMT1"/>
    <property type="match status" value="1"/>
</dbReference>
<dbReference type="Proteomes" id="UP000045706">
    <property type="component" value="Unassembled WGS sequence"/>
</dbReference>
<gene>
    <name evidence="10" type="ORF">BN1723_010793</name>
</gene>
<evidence type="ECO:0000313" key="11">
    <source>
        <dbReference type="Proteomes" id="UP000045706"/>
    </source>
</evidence>
<comment type="cofactor">
    <cofactor evidence="8">
        <name>Mn(2+)</name>
        <dbReference type="ChEBI" id="CHEBI:29035"/>
    </cofactor>
    <cofactor evidence="8">
        <name>Ni(2+)</name>
        <dbReference type="ChEBI" id="CHEBI:49786"/>
    </cofactor>
</comment>
<sequence>MPISYSTGEKRSFGWVTARERWPVIITQAIDDLYRSVSDSEDGEKKTEGKAVTEKIARLKYEAQHDRPLTPIDDDGQPDVKLYNDELASLGEPTWLNTPWLFCECYLFRAMVPRPPKDNVDRCLHHSRISTYFKLSTHWKNYDVFARQKINTFRSSRPAVLELAARFKGLVQQLEANGSATQDEEAGKLLFAEMCEICLWGNATDLSLLTSLTYEDIQKLQGSEARKASEKNILANDLPAAYAVLQKAVAEGKKERRVDIVLDNAGFELYVDLILAGYLLSAGLATHIVLHPKSIPWFVSDVLPGDFASLLGAIASPKRFYETPSPEEELQGKTPEPLSDADHESLAFLFGELTRYHAEGQLLLRPNRFWTHGGSFWRLPEEAPELYEDLKGSELVVFKGDLNYRKLTGDADWDPTTPFPDAIKTLGPGSGLNSLAFLFGELTKYHAEGQLLLRPNRFWTHAGNFWRLPEEAPELYEDLKGSELVVFKGDLNYRKLTGDADWDPTTPFPEAIKTLGPGSGLNVLALRTCKADVVVGLPAGKDEELRALEGGGGDSGARKWAWNGKWAVVSFSQGK</sequence>
<comment type="catalytic activity">
    <reaction evidence="6 8">
        <text>beta-D-fructose 6-phosphate = dihydroxyacetone + D-glyceraldehyde 3-phosphate</text>
        <dbReference type="Rhea" id="RHEA:28002"/>
        <dbReference type="ChEBI" id="CHEBI:16016"/>
        <dbReference type="ChEBI" id="CHEBI:57634"/>
        <dbReference type="ChEBI" id="CHEBI:59776"/>
    </reaction>
</comment>
<name>A0A0G4L1E7_VERLO</name>
<evidence type="ECO:0000256" key="1">
    <source>
        <dbReference type="ARBA" id="ARBA00001326"/>
    </source>
</evidence>
<dbReference type="PANTHER" id="PTHR12260">
    <property type="entry name" value="DAMAGE-CONTROL PHOSPHATASE ARMT1"/>
    <property type="match status" value="1"/>
</dbReference>